<dbReference type="PANTHER" id="PTHR30373:SF2">
    <property type="entry name" value="UPF0603 PROTEIN YGCG"/>
    <property type="match status" value="1"/>
</dbReference>
<protein>
    <submittedName>
        <fullName evidence="1">YgcG family protein</fullName>
    </submittedName>
</protein>
<dbReference type="AlphaFoldDB" id="A0A7U4P6N1"/>
<evidence type="ECO:0000313" key="2">
    <source>
        <dbReference type="Proteomes" id="UP000594943"/>
    </source>
</evidence>
<dbReference type="PANTHER" id="PTHR30373">
    <property type="entry name" value="UPF0603 PROTEIN YGCG"/>
    <property type="match status" value="1"/>
</dbReference>
<evidence type="ECO:0000313" key="1">
    <source>
        <dbReference type="EMBL" id="QPS44092.1"/>
    </source>
</evidence>
<dbReference type="PROSITE" id="PS51257">
    <property type="entry name" value="PROKAR_LIPOPROTEIN"/>
    <property type="match status" value="1"/>
</dbReference>
<dbReference type="Proteomes" id="UP000594943">
    <property type="component" value="Chromosome 1"/>
</dbReference>
<dbReference type="InterPro" id="IPR007621">
    <property type="entry name" value="TPM_dom"/>
</dbReference>
<proteinExistence type="predicted"/>
<dbReference type="KEGG" id="bhg:I6G56_03000"/>
<reference evidence="1 2" key="1">
    <citation type="submission" date="2020-12" db="EMBL/GenBank/DDBJ databases">
        <title>FDA dAtabase for Regulatory Grade micrObial Sequences (FDA-ARGOS): Supporting development and validation of Infectious Disease Dx tests.</title>
        <authorList>
            <person name="Nelson B."/>
            <person name="Plummer A."/>
            <person name="Tallon L."/>
            <person name="Sadzewicz L."/>
            <person name="Zhao X."/>
            <person name="Boylan J."/>
            <person name="Ott S."/>
            <person name="Bowen H."/>
            <person name="Vavikolanu K."/>
            <person name="Mehta A."/>
            <person name="Aluvathingal J."/>
            <person name="Nadendla S."/>
            <person name="Myers T."/>
            <person name="Yan Y."/>
            <person name="Sichtig H."/>
        </authorList>
    </citation>
    <scope>NUCLEOTIDE SEQUENCE [LARGE SCALE GENOMIC DNA]</scope>
    <source>
        <strain evidence="1 2">FDAARGOS_899</strain>
    </source>
</reference>
<accession>A0A7U4P6N1</accession>
<dbReference type="RefSeq" id="WP_015602300.1">
    <property type="nucleotide sequence ID" value="NZ_CM003626.1"/>
</dbReference>
<dbReference type="Pfam" id="PF04536">
    <property type="entry name" value="TPM_phosphatase"/>
    <property type="match status" value="1"/>
</dbReference>
<sequence>MKGLFRAACFAVLTFLSIGGGACRAEQPVPPLAARVTDETGTLTAAERAALEQSLKDFEARKGSQIAVLIVPTTQPETIEQYSIRVVEQWKLGRANVDDGALLIVAKNDRTLRIEVGYGLEGVLTDATSHRIIDEIIVPSFRRGDFYGGISAGVGSMMRVIEGEPLPPPRARRGDAGGLGRLLPLLFVMTIVAGGVLRAIFGRLAGSVVTGGVVGFVAWLLSGALFVAIAAAAIALFFTLLGGGMGARVGGPFIGGRGGGWGGGSDGFRGGGGGFGGGGASGRW</sequence>
<dbReference type="Gene3D" id="3.10.310.50">
    <property type="match status" value="1"/>
</dbReference>
<gene>
    <name evidence="1" type="ORF">I6G56_03000</name>
</gene>
<organism evidence="1 2">
    <name type="scientific">Burkholderia humptydooensis</name>
    <dbReference type="NCBI Taxonomy" id="430531"/>
    <lineage>
        <taxon>Bacteria</taxon>
        <taxon>Pseudomonadati</taxon>
        <taxon>Pseudomonadota</taxon>
        <taxon>Betaproteobacteria</taxon>
        <taxon>Burkholderiales</taxon>
        <taxon>Burkholderiaceae</taxon>
        <taxon>Burkholderia</taxon>
        <taxon>pseudomallei group</taxon>
    </lineage>
</organism>
<accession>A0A7T2U1R2</accession>
<dbReference type="EMBL" id="CP065686">
    <property type="protein sequence ID" value="QPS44092.1"/>
    <property type="molecule type" value="Genomic_DNA"/>
</dbReference>
<name>A0A7U4P6N1_9BURK</name>